<evidence type="ECO:0000256" key="2">
    <source>
        <dbReference type="ARBA" id="ARBA00005346"/>
    </source>
</evidence>
<evidence type="ECO:0000256" key="4">
    <source>
        <dbReference type="ARBA" id="ARBA00022692"/>
    </source>
</evidence>
<feature type="transmembrane region" description="Helical" evidence="8">
    <location>
        <begin position="482"/>
        <end position="499"/>
    </location>
</feature>
<comment type="subcellular location">
    <subcellularLocation>
        <location evidence="1">Cell membrane</location>
        <topology evidence="1">Multi-pass membrane protein</topology>
    </subcellularLocation>
    <subcellularLocation>
        <location evidence="7">Membrane</location>
        <topology evidence="7">Multi-pass membrane protein</topology>
    </subcellularLocation>
</comment>
<feature type="transmembrane region" description="Helical" evidence="8">
    <location>
        <begin position="276"/>
        <end position="298"/>
    </location>
</feature>
<feature type="transmembrane region" description="Helical" evidence="8">
    <location>
        <begin position="34"/>
        <end position="51"/>
    </location>
</feature>
<dbReference type="PANTHER" id="PTHR42703">
    <property type="entry name" value="NADH DEHYDROGENASE"/>
    <property type="match status" value="1"/>
</dbReference>
<feature type="transmembrane region" description="Helical" evidence="8">
    <location>
        <begin position="569"/>
        <end position="589"/>
    </location>
</feature>
<gene>
    <name evidence="10" type="ORF">V6U78_08480</name>
</gene>
<comment type="similarity">
    <text evidence="2">Belongs to the CPA3 antiporters (TC 2.A.63) subunit D family.</text>
</comment>
<evidence type="ECO:0000256" key="6">
    <source>
        <dbReference type="ARBA" id="ARBA00023136"/>
    </source>
</evidence>
<keyword evidence="3" id="KW-1003">Cell membrane</keyword>
<comment type="caution">
    <text evidence="10">The sequence shown here is derived from an EMBL/GenBank/DDBJ whole genome shotgun (WGS) entry which is preliminary data.</text>
</comment>
<name>A0ABW8PXP0_9GAMM</name>
<evidence type="ECO:0000256" key="8">
    <source>
        <dbReference type="SAM" id="Phobius"/>
    </source>
</evidence>
<feature type="transmembrane region" description="Helical" evidence="8">
    <location>
        <begin position="171"/>
        <end position="192"/>
    </location>
</feature>
<keyword evidence="5 8" id="KW-1133">Transmembrane helix</keyword>
<accession>A0ABW8PXP0</accession>
<dbReference type="Pfam" id="PF00361">
    <property type="entry name" value="Proton_antipo_M"/>
    <property type="match status" value="1"/>
</dbReference>
<feature type="transmembrane region" description="Helical" evidence="8">
    <location>
        <begin position="80"/>
        <end position="96"/>
    </location>
</feature>
<feature type="transmembrane region" description="Helical" evidence="8">
    <location>
        <begin position="212"/>
        <end position="236"/>
    </location>
</feature>
<reference evidence="10 11" key="1">
    <citation type="submission" date="2024-02" db="EMBL/GenBank/DDBJ databases">
        <title>Marinospirillum sp. MEB 164 isolated from Lonar lake sediment.</title>
        <authorList>
            <person name="Joshi A."/>
            <person name="Thite S."/>
        </authorList>
    </citation>
    <scope>NUCLEOTIDE SEQUENCE [LARGE SCALE GENOMIC DNA]</scope>
    <source>
        <strain evidence="10 11">MEB164</strain>
    </source>
</reference>
<keyword evidence="4 7" id="KW-0812">Transmembrane</keyword>
<evidence type="ECO:0000256" key="3">
    <source>
        <dbReference type="ARBA" id="ARBA00022475"/>
    </source>
</evidence>
<evidence type="ECO:0000313" key="10">
    <source>
        <dbReference type="EMBL" id="MFK7161070.1"/>
    </source>
</evidence>
<feature type="transmembrane region" description="Helical" evidence="8">
    <location>
        <begin position="142"/>
        <end position="159"/>
    </location>
</feature>
<evidence type="ECO:0000256" key="1">
    <source>
        <dbReference type="ARBA" id="ARBA00004651"/>
    </source>
</evidence>
<dbReference type="RefSeq" id="WP_405339393.1">
    <property type="nucleotide sequence ID" value="NZ_JBANFI010000004.1"/>
</dbReference>
<feature type="domain" description="NADH:quinone oxidoreductase/Mrp antiporter transmembrane" evidence="9">
    <location>
        <begin position="136"/>
        <end position="360"/>
    </location>
</feature>
<feature type="transmembrane region" description="Helical" evidence="8">
    <location>
        <begin position="407"/>
        <end position="426"/>
    </location>
</feature>
<evidence type="ECO:0000256" key="5">
    <source>
        <dbReference type="ARBA" id="ARBA00022989"/>
    </source>
</evidence>
<evidence type="ECO:0000259" key="9">
    <source>
        <dbReference type="Pfam" id="PF00361"/>
    </source>
</evidence>
<dbReference type="PRINTS" id="PR01437">
    <property type="entry name" value="NUOXDRDTASE4"/>
</dbReference>
<keyword evidence="6 8" id="KW-0472">Membrane</keyword>
<keyword evidence="11" id="KW-1185">Reference proteome</keyword>
<protein>
    <submittedName>
        <fullName evidence="10">Proton-conducting transporter membrane subunit</fullName>
    </submittedName>
</protein>
<feature type="transmembrane region" description="Helical" evidence="8">
    <location>
        <begin position="117"/>
        <end position="136"/>
    </location>
</feature>
<dbReference type="EMBL" id="JBANFI010000004">
    <property type="protein sequence ID" value="MFK7161070.1"/>
    <property type="molecule type" value="Genomic_DNA"/>
</dbReference>
<dbReference type="InterPro" id="IPR050586">
    <property type="entry name" value="CPA3_Na-H_Antiporter_D"/>
</dbReference>
<evidence type="ECO:0000313" key="11">
    <source>
        <dbReference type="Proteomes" id="UP001621714"/>
    </source>
</evidence>
<dbReference type="Proteomes" id="UP001621714">
    <property type="component" value="Unassembled WGS sequence"/>
</dbReference>
<sequence>MMASALLLLTPLWPLVLAGGYLLMMAFGQRWAALNWLWISAPLPALALALLMPADPALTSLHLPFLLLGSLWWLDEVRQVFLVTTALLWLMAGLYARGYFAAATHPARPDQPASDKMGFAALWLLTLSGNLLLIIAEDIASFYLGFALMTFAAYGLVIDSRKASALYAGRVYLAMALLGEAAMLAALIGLSQQAAAPQMGPAAASLMTSEPSIWILNCLLLGFGVKAGLPLLHLWLPLAHPVAPTPASAVLSGAMIKAGLLGWCLLLPLGQVSWPVWGQIFLVAGLISMLGAVLPGLLQSHPKAVLAYSSISQMGMMISVLGASLIEPALWPLALPALLLFVAHHGLNKGALFLAVGLAEKPPRWPLTLFLLLTLLPPLALTGLLTSGLVTKWMLKQGLYAQEMSQLVMWLTLGAGGTSLLMLRYLFRLWALMPAQPHRPPLSQQLAWLGLMLAALTLPWWFTAPGGAALLWPDFKGWLELAWVPLLALLLALLVIKLLPQGGPEWPPGDLLLPLSWLARRIGQALAPWRSTEFTLIQRLVDWIKQTAAQRQDTNRLARLEERLRQNMALLFLCGCALLASLYFLLGAVS</sequence>
<feature type="transmembrane region" description="Helical" evidence="8">
    <location>
        <begin position="338"/>
        <end position="358"/>
    </location>
</feature>
<feature type="transmembrane region" description="Helical" evidence="8">
    <location>
        <begin position="305"/>
        <end position="326"/>
    </location>
</feature>
<organism evidence="10 11">
    <name type="scientific">Marinospirillum alkalitolerans</name>
    <dbReference type="NCBI Taxonomy" id="3123374"/>
    <lineage>
        <taxon>Bacteria</taxon>
        <taxon>Pseudomonadati</taxon>
        <taxon>Pseudomonadota</taxon>
        <taxon>Gammaproteobacteria</taxon>
        <taxon>Oceanospirillales</taxon>
        <taxon>Oceanospirillaceae</taxon>
        <taxon>Marinospirillum</taxon>
    </lineage>
</organism>
<evidence type="ECO:0000256" key="7">
    <source>
        <dbReference type="RuleBase" id="RU000320"/>
    </source>
</evidence>
<feature type="transmembrane region" description="Helical" evidence="8">
    <location>
        <begin position="446"/>
        <end position="462"/>
    </location>
</feature>
<feature type="transmembrane region" description="Helical" evidence="8">
    <location>
        <begin position="370"/>
        <end position="395"/>
    </location>
</feature>
<dbReference type="InterPro" id="IPR003918">
    <property type="entry name" value="NADH_UbQ_OxRdtase"/>
</dbReference>
<dbReference type="PANTHER" id="PTHR42703:SF1">
    <property type="entry name" value="NA(+)_H(+) ANTIPORTER SUBUNIT D1"/>
    <property type="match status" value="1"/>
</dbReference>
<dbReference type="InterPro" id="IPR001750">
    <property type="entry name" value="ND/Mrp_TM"/>
</dbReference>
<feature type="transmembrane region" description="Helical" evidence="8">
    <location>
        <begin position="248"/>
        <end position="270"/>
    </location>
</feature>
<proteinExistence type="inferred from homology"/>